<dbReference type="AlphaFoldDB" id="A0A7E4ZYF8"/>
<comment type="subcellular location">
    <subcellularLocation>
        <location evidence="7">Cytoplasm</location>
    </subcellularLocation>
    <subcellularLocation>
        <location evidence="7">Endosome</location>
    </subcellularLocation>
</comment>
<dbReference type="InterPro" id="IPR036390">
    <property type="entry name" value="WH_DNA-bd_sf"/>
</dbReference>
<dbReference type="InterPro" id="IPR036388">
    <property type="entry name" value="WH-like_DNA-bd_sf"/>
</dbReference>
<evidence type="ECO:0000256" key="5">
    <source>
        <dbReference type="ARBA" id="ARBA00022927"/>
    </source>
</evidence>
<dbReference type="SUPFAM" id="SSF46785">
    <property type="entry name" value="Winged helix' DNA-binding domain"/>
    <property type="match status" value="2"/>
</dbReference>
<keyword evidence="4 7" id="KW-0963">Cytoplasm</keyword>
<proteinExistence type="inferred from homology"/>
<feature type="domain" description="GLUE N-terminal" evidence="9">
    <location>
        <begin position="39"/>
        <end position="177"/>
    </location>
</feature>
<evidence type="ECO:0000256" key="4">
    <source>
        <dbReference type="ARBA" id="ARBA00022490"/>
    </source>
</evidence>
<comment type="similarity">
    <text evidence="1 7">Belongs to the VPS36 family.</text>
</comment>
<evidence type="ECO:0000256" key="7">
    <source>
        <dbReference type="RuleBase" id="RU367095"/>
    </source>
</evidence>
<dbReference type="GO" id="GO:0000814">
    <property type="term" value="C:ESCRT II complex"/>
    <property type="evidence" value="ECO:0007669"/>
    <property type="project" value="UniProtKB-UniRule"/>
</dbReference>
<evidence type="ECO:0000256" key="3">
    <source>
        <dbReference type="ARBA" id="ARBA00022448"/>
    </source>
</evidence>
<comment type="subunit">
    <text evidence="7">Component of the endosomal sorting complex required for transport II (ESCRT-II).</text>
</comment>
<dbReference type="FunFam" id="2.30.29.30:FF:000600">
    <property type="entry name" value="CRE-TAG-318 protein"/>
    <property type="match status" value="1"/>
</dbReference>
<protein>
    <recommendedName>
        <fullName evidence="2 7">Vacuolar protein-sorting-associated protein 36</fullName>
    </recommendedName>
    <alternativeName>
        <fullName evidence="6 7">ESCRT-II complex subunit VPS36</fullName>
    </alternativeName>
</protein>
<keyword evidence="5 7" id="KW-0653">Protein transport</keyword>
<evidence type="ECO:0000259" key="9">
    <source>
        <dbReference type="PROSITE" id="PS51495"/>
    </source>
</evidence>
<dbReference type="Pfam" id="PF11605">
    <property type="entry name" value="Vps36_ESCRT-II"/>
    <property type="match status" value="1"/>
</dbReference>
<name>A0A7E4ZYF8_PANRE</name>
<dbReference type="Gene3D" id="6.10.140.260">
    <property type="match status" value="1"/>
</dbReference>
<dbReference type="Gene3D" id="2.30.29.30">
    <property type="entry name" value="Pleckstrin-homology domain (PH domain)/Phosphotyrosine-binding domain (PTB)"/>
    <property type="match status" value="1"/>
</dbReference>
<accession>A0A7E4ZYF8</accession>
<dbReference type="GO" id="GO:0032266">
    <property type="term" value="F:phosphatidylinositol-3-phosphate binding"/>
    <property type="evidence" value="ECO:0007669"/>
    <property type="project" value="UniProtKB-UniRule"/>
</dbReference>
<organism evidence="10 11">
    <name type="scientific">Panagrellus redivivus</name>
    <name type="common">Microworm</name>
    <dbReference type="NCBI Taxonomy" id="6233"/>
    <lineage>
        <taxon>Eukaryota</taxon>
        <taxon>Metazoa</taxon>
        <taxon>Ecdysozoa</taxon>
        <taxon>Nematoda</taxon>
        <taxon>Chromadorea</taxon>
        <taxon>Rhabditida</taxon>
        <taxon>Tylenchina</taxon>
        <taxon>Panagrolaimomorpha</taxon>
        <taxon>Panagrolaimoidea</taxon>
        <taxon>Panagrolaimidae</taxon>
        <taxon>Panagrellus</taxon>
    </lineage>
</organism>
<dbReference type="InterPro" id="IPR021648">
    <property type="entry name" value="GLUE_dom"/>
</dbReference>
<reference evidence="11" key="2">
    <citation type="submission" date="2020-10" db="UniProtKB">
        <authorList>
            <consortium name="WormBaseParasite"/>
        </authorList>
    </citation>
    <scope>IDENTIFICATION</scope>
</reference>
<dbReference type="InterPro" id="IPR037855">
    <property type="entry name" value="Vps36"/>
</dbReference>
<dbReference type="PROSITE" id="PS51495">
    <property type="entry name" value="GLUE"/>
    <property type="match status" value="1"/>
</dbReference>
<dbReference type="FunFam" id="1.10.10.10:FF:000416">
    <property type="entry name" value="Vacuolar protein-sorting-associated protein 36"/>
    <property type="match status" value="1"/>
</dbReference>
<dbReference type="Proteomes" id="UP000492821">
    <property type="component" value="Unassembled WGS sequence"/>
</dbReference>
<dbReference type="SUPFAM" id="SSF50729">
    <property type="entry name" value="PH domain-like"/>
    <property type="match status" value="1"/>
</dbReference>
<feature type="region of interest" description="Disordered" evidence="8">
    <location>
        <begin position="172"/>
        <end position="196"/>
    </location>
</feature>
<dbReference type="WBParaSite" id="Pan_g2994.t1">
    <property type="protein sequence ID" value="Pan_g2994.t1"/>
    <property type="gene ID" value="Pan_g2994"/>
</dbReference>
<keyword evidence="3 7" id="KW-0813">Transport</keyword>
<feature type="compositionally biased region" description="Low complexity" evidence="8">
    <location>
        <begin position="172"/>
        <end position="185"/>
    </location>
</feature>
<evidence type="ECO:0000313" key="11">
    <source>
        <dbReference type="WBParaSite" id="Pan_g2994.t1"/>
    </source>
</evidence>
<dbReference type="Gene3D" id="1.10.10.10">
    <property type="entry name" value="Winged helix-like DNA-binding domain superfamily/Winged helix DNA-binding domain"/>
    <property type="match status" value="2"/>
</dbReference>
<comment type="function">
    <text evidence="7">Component of the ESCRT-II complex (endosomal sorting complex required for transport II), which is required for multivesicular body (MVB) formation and sorting of endosomal cargo proteins into MVBs.</text>
</comment>
<reference evidence="10" key="1">
    <citation type="journal article" date="2013" name="Genetics">
        <title>The draft genome and transcriptome of Panagrellus redivivus are shaped by the harsh demands of a free-living lifestyle.</title>
        <authorList>
            <person name="Srinivasan J."/>
            <person name="Dillman A.R."/>
            <person name="Macchietto M.G."/>
            <person name="Heikkinen L."/>
            <person name="Lakso M."/>
            <person name="Fracchia K.M."/>
            <person name="Antoshechkin I."/>
            <person name="Mortazavi A."/>
            <person name="Wong G."/>
            <person name="Sternberg P.W."/>
        </authorList>
    </citation>
    <scope>NUCLEOTIDE SEQUENCE [LARGE SCALE GENOMIC DNA]</scope>
    <source>
        <strain evidence="10">MT8872</strain>
    </source>
</reference>
<evidence type="ECO:0000256" key="1">
    <source>
        <dbReference type="ARBA" id="ARBA00009697"/>
    </source>
</evidence>
<evidence type="ECO:0000256" key="2">
    <source>
        <dbReference type="ARBA" id="ARBA00017953"/>
    </source>
</evidence>
<dbReference type="GO" id="GO:0031902">
    <property type="term" value="C:late endosome membrane"/>
    <property type="evidence" value="ECO:0007669"/>
    <property type="project" value="UniProtKB-UniRule"/>
</dbReference>
<keyword evidence="7" id="KW-0967">Endosome</keyword>
<dbReference type="InterPro" id="IPR011993">
    <property type="entry name" value="PH-like_dom_sf"/>
</dbReference>
<evidence type="ECO:0000256" key="8">
    <source>
        <dbReference type="SAM" id="MobiDB-lite"/>
    </source>
</evidence>
<keyword evidence="10" id="KW-1185">Reference proteome</keyword>
<sequence>MGPRRHSSAVRLRPTVVHPSFSLWPCKPQQVRFEDYYGMNRLSWYTPAESMEEILRQAGNVGIYDGDAKQSAFEQGTLSLTLQRVIWADSSDPDCRLILHHSLIDKVERHHKSMFSRGGKVILHLKPTPPGHPPGPVAASAANSLRFIFKSGGEDDFYKLLLDALSRQTWKRTSSSSSSAGSRTSHVPSTRGGGISGIEKRLVDQHNKTHENISQAFEDMSKLVEQAKEMVNLSKTITERLRMKKGESNDDETTQFKSYLLSLGVSDPVTKTTFGTGAIYFEKLAQEITDVLLKPLEECGGTMTLPEAYCRINRARGVHLISPEDLLNACQKLDAINSPITMFVFDSGVNVVQLRSVRVDQTADETAQLVQQLGSADADKIARHKLISPVLAKERLLAAEAVGKICRDDSVEGLFFYPNLFLTQTN</sequence>
<dbReference type="InterPro" id="IPR040608">
    <property type="entry name" value="Snf8/Vps36"/>
</dbReference>
<dbReference type="GO" id="GO:0043328">
    <property type="term" value="P:protein transport to vacuole involved in ubiquitin-dependent protein catabolic process via the multivesicular body sorting pathway"/>
    <property type="evidence" value="ECO:0007669"/>
    <property type="project" value="UniProtKB-UniRule"/>
</dbReference>
<evidence type="ECO:0000256" key="6">
    <source>
        <dbReference type="ARBA" id="ARBA00030114"/>
    </source>
</evidence>
<evidence type="ECO:0000313" key="10">
    <source>
        <dbReference type="Proteomes" id="UP000492821"/>
    </source>
</evidence>
<dbReference type="Pfam" id="PF04157">
    <property type="entry name" value="EAP30"/>
    <property type="match status" value="1"/>
</dbReference>
<dbReference type="PANTHER" id="PTHR13128">
    <property type="entry name" value="VACUOLAR PROTEIN-SORTING-ASSOCIATED PROTEIN 36"/>
    <property type="match status" value="1"/>
</dbReference>
<dbReference type="GO" id="GO:0043130">
    <property type="term" value="F:ubiquitin binding"/>
    <property type="evidence" value="ECO:0007669"/>
    <property type="project" value="UniProtKB-UniRule"/>
</dbReference>
<dbReference type="PANTHER" id="PTHR13128:SF12">
    <property type="entry name" value="VACUOLAR PROTEIN-SORTING-ASSOCIATED PROTEIN 36"/>
    <property type="match status" value="1"/>
</dbReference>